<evidence type="ECO:0000313" key="2">
    <source>
        <dbReference type="EMBL" id="KAH0963236.1"/>
    </source>
</evidence>
<dbReference type="EMBL" id="JAIZPD010000005">
    <property type="protein sequence ID" value="KAH0963236.1"/>
    <property type="molecule type" value="Genomic_DNA"/>
</dbReference>
<dbReference type="GeneID" id="68354875"/>
<comment type="caution">
    <text evidence="2">The sequence shown here is derived from an EMBL/GenBank/DDBJ whole genome shotgun (WGS) entry which is preliminary data.</text>
</comment>
<feature type="region of interest" description="Disordered" evidence="1">
    <location>
        <begin position="1"/>
        <end position="21"/>
    </location>
</feature>
<reference evidence="2" key="1">
    <citation type="submission" date="2021-09" db="EMBL/GenBank/DDBJ databases">
        <title>A high-quality genome of the endoparasitic fungus Hirsutella rhossiliensis with a comparison of Hirsutella genomes reveals transposable elements contributing to genome size variation.</title>
        <authorList>
            <person name="Lin R."/>
            <person name="Jiao Y."/>
            <person name="Sun X."/>
            <person name="Ling J."/>
            <person name="Xie B."/>
            <person name="Cheng X."/>
        </authorList>
    </citation>
    <scope>NUCLEOTIDE SEQUENCE</scope>
    <source>
        <strain evidence="2">HR02</strain>
    </source>
</reference>
<accession>A0A9P8MZQ2</accession>
<evidence type="ECO:0000256" key="1">
    <source>
        <dbReference type="SAM" id="MobiDB-lite"/>
    </source>
</evidence>
<gene>
    <name evidence="2" type="ORF">HRG_05746</name>
</gene>
<sequence length="103" mass="11265">MIAIPPRLGEAPNEAEHKPDARAELTSTCRVAVIPSPLALPDLDTPPVLHCTSHVRPRSALRTSPAIVSRRPGHFHWLPPPQPPLSRQLTRPSRRAPVSTIDS</sequence>
<feature type="region of interest" description="Disordered" evidence="1">
    <location>
        <begin position="72"/>
        <end position="103"/>
    </location>
</feature>
<dbReference type="RefSeq" id="XP_044720749.1">
    <property type="nucleotide sequence ID" value="XM_044864217.1"/>
</dbReference>
<proteinExistence type="predicted"/>
<protein>
    <submittedName>
        <fullName evidence="2">Uncharacterized protein</fullName>
    </submittedName>
</protein>
<dbReference type="AlphaFoldDB" id="A0A9P8MZQ2"/>
<evidence type="ECO:0000313" key="3">
    <source>
        <dbReference type="Proteomes" id="UP000824596"/>
    </source>
</evidence>
<organism evidence="2 3">
    <name type="scientific">Hirsutella rhossiliensis</name>
    <dbReference type="NCBI Taxonomy" id="111463"/>
    <lineage>
        <taxon>Eukaryota</taxon>
        <taxon>Fungi</taxon>
        <taxon>Dikarya</taxon>
        <taxon>Ascomycota</taxon>
        <taxon>Pezizomycotina</taxon>
        <taxon>Sordariomycetes</taxon>
        <taxon>Hypocreomycetidae</taxon>
        <taxon>Hypocreales</taxon>
        <taxon>Ophiocordycipitaceae</taxon>
        <taxon>Hirsutella</taxon>
    </lineage>
</organism>
<name>A0A9P8MZQ2_9HYPO</name>
<keyword evidence="3" id="KW-1185">Reference proteome</keyword>
<dbReference type="Proteomes" id="UP000824596">
    <property type="component" value="Unassembled WGS sequence"/>
</dbReference>